<accession>A0A9Q3HVT8</accession>
<dbReference type="Gene3D" id="3.30.420.10">
    <property type="entry name" value="Ribonuclease H-like superfamily/Ribonuclease H"/>
    <property type="match status" value="2"/>
</dbReference>
<sequence>MGTDQKVEKEHGSSDSDAYYISSERIFATKYQDRQTLYLDTGCGRSVVNNLNLLSNVTKVNKNIKTFGRSVEVTHQGTLNMFGYHISPVSYAPTGPVNLILVLQLVDHGIKPHYKNDTFLIKRGSSVVAAFTRDGNLYSNRHQSQVNLAHPNEEEDWHTLMGHPSDRYLERLLNQLGINEPFTSPKNCKICSKSKIQQKPQKSTLPQTSKPFFKIHSNTLEISPTTRRGHRYILVLIDDYTRFNRIYLMQSKDQSERTSIEQGAPNSPQTNGVAERFNWSLLSKIRFLLCQSKRPITYWDEAARHASMLLNHTPHCFLNFITPSKRLKASDMCLEPEIDYSKLIPFGYKVSVLKLMNLSKVAEKTATLCALTYKQYSDAMRFLDIESGKIIISRDFIVPPSFKPSRVNKSTKTLPSEVNAPNHEHVHLPSPLTNSVKIKTFNASQSAEETNSGLATGVQRPPKKGWDYVPHYDIAPQDISSMIDEQNIIEGSRGQNRRSNQTFLTDVVPYTKAIGDTYKKSSWQDAMNAEFTSLMQHNTGHLVPYPTDGSKVIGGMWRLTKKRNEFGEIYRYKAQWVVLGDHQVHMLHYFNTWSLVGQHETFKILLSMMVNLKFVAYLFDFETAFLHGNMDATVYIKQAPRIWKEKITQSLKDLNIFSAQFDESLFTNKERSLFLHLHVDNGFLILRQETEIEEFLSKLAKLYVLKVKKYPTQHLGYKIEWLKDGSLFLSQESFAHKILQQFDISECRPVKTPCNGNFSAVINEELNSFDKTLYQRAIGYNNYLSQHTRPDLVYTVNQLSQFPTKPNLIHWNAMKHVLKYIKGTVNWGIHYQFRQKANEARPVLEGWADSDYANCSVDQKSVSGNMVMDFGNPISWLIKRQSIIAQSNTEAEFISMNICSKQLRWLSMLMVNDMNISMTKPILYNDNSGSITISKQATLDPNTKDIEVRYQYLRQLILERVLEVCQVSTNDMLADVLTKPLSVIKLSKLLPRMHLINQEKVLKLMKMS</sequence>
<evidence type="ECO:0000313" key="4">
    <source>
        <dbReference type="EMBL" id="MBW0518097.1"/>
    </source>
</evidence>
<keyword evidence="1" id="KW-0694">RNA-binding</keyword>
<feature type="region of interest" description="Disordered" evidence="2">
    <location>
        <begin position="408"/>
        <end position="429"/>
    </location>
</feature>
<keyword evidence="5" id="KW-1185">Reference proteome</keyword>
<dbReference type="PANTHER" id="PTHR11439">
    <property type="entry name" value="GAG-POL-RELATED RETROTRANSPOSON"/>
    <property type="match status" value="1"/>
</dbReference>
<dbReference type="GO" id="GO:0005634">
    <property type="term" value="C:nucleus"/>
    <property type="evidence" value="ECO:0007669"/>
    <property type="project" value="UniProtKB-ARBA"/>
</dbReference>
<gene>
    <name evidence="4" type="ORF">O181_057812</name>
</gene>
<dbReference type="InterPro" id="IPR013103">
    <property type="entry name" value="RVT_2"/>
</dbReference>
<dbReference type="OrthoDB" id="2506833at2759"/>
<evidence type="ECO:0000313" key="5">
    <source>
        <dbReference type="Proteomes" id="UP000765509"/>
    </source>
</evidence>
<dbReference type="EMBL" id="AVOT02026398">
    <property type="protein sequence ID" value="MBW0518097.1"/>
    <property type="molecule type" value="Genomic_DNA"/>
</dbReference>
<comment type="caution">
    <text evidence="4">The sequence shown here is derived from an EMBL/GenBank/DDBJ whole genome shotgun (WGS) entry which is preliminary data.</text>
</comment>
<dbReference type="Proteomes" id="UP000765509">
    <property type="component" value="Unassembled WGS sequence"/>
</dbReference>
<dbReference type="PANTHER" id="PTHR11439:SF483">
    <property type="entry name" value="PEPTIDE SYNTHASE GLIP-LIKE, PUTATIVE (AFU_ORTHOLOGUE AFUA_3G12920)-RELATED"/>
    <property type="match status" value="1"/>
</dbReference>
<dbReference type="InterPro" id="IPR001584">
    <property type="entry name" value="Integrase_cat-core"/>
</dbReference>
<proteinExistence type="predicted"/>
<dbReference type="GO" id="GO:0003723">
    <property type="term" value="F:RNA binding"/>
    <property type="evidence" value="ECO:0007669"/>
    <property type="project" value="UniProtKB-KW"/>
</dbReference>
<dbReference type="CDD" id="cd09272">
    <property type="entry name" value="RNase_HI_RT_Ty1"/>
    <property type="match status" value="1"/>
</dbReference>
<dbReference type="InterPro" id="IPR036397">
    <property type="entry name" value="RNaseH_sf"/>
</dbReference>
<evidence type="ECO:0000259" key="3">
    <source>
        <dbReference type="PROSITE" id="PS50994"/>
    </source>
</evidence>
<reference evidence="4" key="1">
    <citation type="submission" date="2021-03" db="EMBL/GenBank/DDBJ databases">
        <title>Draft genome sequence of rust myrtle Austropuccinia psidii MF-1, a brazilian biotype.</title>
        <authorList>
            <person name="Quecine M.C."/>
            <person name="Pachon D.M.R."/>
            <person name="Bonatelli M.L."/>
            <person name="Correr F.H."/>
            <person name="Franceschini L.M."/>
            <person name="Leite T.F."/>
            <person name="Margarido G.R.A."/>
            <person name="Almeida C.A."/>
            <person name="Ferrarezi J.A."/>
            <person name="Labate C.A."/>
        </authorList>
    </citation>
    <scope>NUCLEOTIDE SEQUENCE</scope>
    <source>
        <strain evidence="4">MF-1</strain>
    </source>
</reference>
<dbReference type="AlphaFoldDB" id="A0A9Q3HVT8"/>
<dbReference type="Pfam" id="PF07727">
    <property type="entry name" value="RVT_2"/>
    <property type="match status" value="1"/>
</dbReference>
<dbReference type="GO" id="GO:0015074">
    <property type="term" value="P:DNA integration"/>
    <property type="evidence" value="ECO:0007669"/>
    <property type="project" value="InterPro"/>
</dbReference>
<protein>
    <recommendedName>
        <fullName evidence="3">Integrase catalytic domain-containing protein</fullName>
    </recommendedName>
</protein>
<dbReference type="SUPFAM" id="SSF53098">
    <property type="entry name" value="Ribonuclease H-like"/>
    <property type="match status" value="1"/>
</dbReference>
<dbReference type="InterPro" id="IPR012337">
    <property type="entry name" value="RNaseH-like_sf"/>
</dbReference>
<dbReference type="PROSITE" id="PS50994">
    <property type="entry name" value="INTEGRASE"/>
    <property type="match status" value="1"/>
</dbReference>
<organism evidence="4 5">
    <name type="scientific">Austropuccinia psidii MF-1</name>
    <dbReference type="NCBI Taxonomy" id="1389203"/>
    <lineage>
        <taxon>Eukaryota</taxon>
        <taxon>Fungi</taxon>
        <taxon>Dikarya</taxon>
        <taxon>Basidiomycota</taxon>
        <taxon>Pucciniomycotina</taxon>
        <taxon>Pucciniomycetes</taxon>
        <taxon>Pucciniales</taxon>
        <taxon>Sphaerophragmiaceae</taxon>
        <taxon>Austropuccinia</taxon>
    </lineage>
</organism>
<feature type="domain" description="Integrase catalytic" evidence="3">
    <location>
        <begin position="235"/>
        <end position="331"/>
    </location>
</feature>
<name>A0A9Q3HVT8_9BASI</name>
<evidence type="ECO:0000256" key="1">
    <source>
        <dbReference type="ARBA" id="ARBA00022884"/>
    </source>
</evidence>
<evidence type="ECO:0000256" key="2">
    <source>
        <dbReference type="SAM" id="MobiDB-lite"/>
    </source>
</evidence>